<gene>
    <name evidence="3" type="ORF">OIDMADRAFT_134380</name>
</gene>
<keyword evidence="1" id="KW-0539">Nucleus</keyword>
<evidence type="ECO:0000313" key="4">
    <source>
        <dbReference type="Proteomes" id="UP000054321"/>
    </source>
</evidence>
<dbReference type="PANTHER" id="PTHR47784:SF5">
    <property type="entry name" value="STEROL UPTAKE CONTROL PROTEIN 2"/>
    <property type="match status" value="1"/>
</dbReference>
<protein>
    <recommendedName>
        <fullName evidence="2">Zn(2)-C6 fungal-type domain-containing protein</fullName>
    </recommendedName>
</protein>
<dbReference type="OrthoDB" id="5386330at2759"/>
<dbReference type="PANTHER" id="PTHR47784">
    <property type="entry name" value="STEROL UPTAKE CONTROL PROTEIN 2"/>
    <property type="match status" value="1"/>
</dbReference>
<evidence type="ECO:0000256" key="1">
    <source>
        <dbReference type="ARBA" id="ARBA00023242"/>
    </source>
</evidence>
<proteinExistence type="predicted"/>
<dbReference type="Pfam" id="PF00172">
    <property type="entry name" value="Zn_clus"/>
    <property type="match status" value="1"/>
</dbReference>
<evidence type="ECO:0000259" key="2">
    <source>
        <dbReference type="PROSITE" id="PS50048"/>
    </source>
</evidence>
<dbReference type="EMBL" id="KN832887">
    <property type="protein sequence ID" value="KIM95460.1"/>
    <property type="molecule type" value="Genomic_DNA"/>
</dbReference>
<dbReference type="Pfam" id="PF11951">
    <property type="entry name" value="Fungal_trans_2"/>
    <property type="match status" value="1"/>
</dbReference>
<name>A0A0C3GH44_OIDMZ</name>
<dbReference type="AlphaFoldDB" id="A0A0C3GH44"/>
<reference evidence="4" key="2">
    <citation type="submission" date="2015-01" db="EMBL/GenBank/DDBJ databases">
        <title>Evolutionary Origins and Diversification of the Mycorrhizal Mutualists.</title>
        <authorList>
            <consortium name="DOE Joint Genome Institute"/>
            <consortium name="Mycorrhizal Genomics Consortium"/>
            <person name="Kohler A."/>
            <person name="Kuo A."/>
            <person name="Nagy L.G."/>
            <person name="Floudas D."/>
            <person name="Copeland A."/>
            <person name="Barry K.W."/>
            <person name="Cichocki N."/>
            <person name="Veneault-Fourrey C."/>
            <person name="LaButti K."/>
            <person name="Lindquist E.A."/>
            <person name="Lipzen A."/>
            <person name="Lundell T."/>
            <person name="Morin E."/>
            <person name="Murat C."/>
            <person name="Riley R."/>
            <person name="Ohm R."/>
            <person name="Sun H."/>
            <person name="Tunlid A."/>
            <person name="Henrissat B."/>
            <person name="Grigoriev I.V."/>
            <person name="Hibbett D.S."/>
            <person name="Martin F."/>
        </authorList>
    </citation>
    <scope>NUCLEOTIDE SEQUENCE [LARGE SCALE GENOMIC DNA]</scope>
    <source>
        <strain evidence="4">Zn</strain>
    </source>
</reference>
<dbReference type="InParanoid" id="A0A0C3GH44"/>
<dbReference type="Proteomes" id="UP000054321">
    <property type="component" value="Unassembled WGS sequence"/>
</dbReference>
<dbReference type="InterPro" id="IPR053157">
    <property type="entry name" value="Sterol_Uptake_Regulator"/>
</dbReference>
<keyword evidence="4" id="KW-1185">Reference proteome</keyword>
<dbReference type="InterPro" id="IPR021858">
    <property type="entry name" value="Fun_TF"/>
</dbReference>
<dbReference type="SMART" id="SM00066">
    <property type="entry name" value="GAL4"/>
    <property type="match status" value="1"/>
</dbReference>
<dbReference type="FunCoup" id="A0A0C3GH44">
    <property type="interactions" value="666"/>
</dbReference>
<dbReference type="Gene3D" id="4.10.240.10">
    <property type="entry name" value="Zn(2)-C6 fungal-type DNA-binding domain"/>
    <property type="match status" value="1"/>
</dbReference>
<dbReference type="SUPFAM" id="SSF57701">
    <property type="entry name" value="Zn2/Cys6 DNA-binding domain"/>
    <property type="match status" value="1"/>
</dbReference>
<dbReference type="GO" id="GO:0008270">
    <property type="term" value="F:zinc ion binding"/>
    <property type="evidence" value="ECO:0007669"/>
    <property type="project" value="InterPro"/>
</dbReference>
<dbReference type="GO" id="GO:0001228">
    <property type="term" value="F:DNA-binding transcription activator activity, RNA polymerase II-specific"/>
    <property type="evidence" value="ECO:0007669"/>
    <property type="project" value="TreeGrafter"/>
</dbReference>
<dbReference type="CDD" id="cd00067">
    <property type="entry name" value="GAL4"/>
    <property type="match status" value="1"/>
</dbReference>
<reference evidence="3 4" key="1">
    <citation type="submission" date="2014-04" db="EMBL/GenBank/DDBJ databases">
        <authorList>
            <consortium name="DOE Joint Genome Institute"/>
            <person name="Kuo A."/>
            <person name="Martino E."/>
            <person name="Perotto S."/>
            <person name="Kohler A."/>
            <person name="Nagy L.G."/>
            <person name="Floudas D."/>
            <person name="Copeland A."/>
            <person name="Barry K.W."/>
            <person name="Cichocki N."/>
            <person name="Veneault-Fourrey C."/>
            <person name="LaButti K."/>
            <person name="Lindquist E.A."/>
            <person name="Lipzen A."/>
            <person name="Lundell T."/>
            <person name="Morin E."/>
            <person name="Murat C."/>
            <person name="Sun H."/>
            <person name="Tunlid A."/>
            <person name="Henrissat B."/>
            <person name="Grigoriev I.V."/>
            <person name="Hibbett D.S."/>
            <person name="Martin F."/>
            <person name="Nordberg H.P."/>
            <person name="Cantor M.N."/>
            <person name="Hua S.X."/>
        </authorList>
    </citation>
    <scope>NUCLEOTIDE SEQUENCE [LARGE SCALE GENOMIC DNA]</scope>
    <source>
        <strain evidence="3 4">Zn</strain>
    </source>
</reference>
<dbReference type="PROSITE" id="PS00463">
    <property type="entry name" value="ZN2_CY6_FUNGAL_1"/>
    <property type="match status" value="1"/>
</dbReference>
<dbReference type="InterPro" id="IPR001138">
    <property type="entry name" value="Zn2Cys6_DnaBD"/>
</dbReference>
<accession>A0A0C3GH44</accession>
<dbReference type="InterPro" id="IPR036864">
    <property type="entry name" value="Zn2-C6_fun-type_DNA-bd_sf"/>
</dbReference>
<dbReference type="PROSITE" id="PS50048">
    <property type="entry name" value="ZN2_CY6_FUNGAL_2"/>
    <property type="match status" value="1"/>
</dbReference>
<sequence length="378" mass="42275">MSQRGRRTHTKSRGGCFECKRRKVKCNEAKPICAGCIKHETACEYPSALAAPSQSGGDSRRHAVRSDKLSPLILPSMAGLSVEWHHFMTSTAATMSAPWEKELPKIALSCTYLLHGMISTAALHLAYLDPDQRGKYQLLAAQHQNIALGPFQAEILNITSENCNQVFAFSLLLLVSHFVSFQSPDFVIHSSGATEYKGLATWIVWHRGCQTILNQARTYIKSGPLGPLIGEEKRAKCMTEAAKGFSGDDDDRTSTTITEMEAYETVVGQLRRLLTAFSHAEDSLTQRAFACIWPVIVPEIFIRLLDEMRPPALAIMAHYCLLLKKCQFCWYMENRAYSLFNAVQMNLDEEWTVCIQHPLRILGVDRYTSVQSSVAPIV</sequence>
<organism evidence="3 4">
    <name type="scientific">Oidiodendron maius (strain Zn)</name>
    <dbReference type="NCBI Taxonomy" id="913774"/>
    <lineage>
        <taxon>Eukaryota</taxon>
        <taxon>Fungi</taxon>
        <taxon>Dikarya</taxon>
        <taxon>Ascomycota</taxon>
        <taxon>Pezizomycotina</taxon>
        <taxon>Leotiomycetes</taxon>
        <taxon>Leotiomycetes incertae sedis</taxon>
        <taxon>Myxotrichaceae</taxon>
        <taxon>Oidiodendron</taxon>
    </lineage>
</organism>
<dbReference type="HOGENOM" id="CLU_024934_5_2_1"/>
<feature type="domain" description="Zn(2)-C6 fungal-type" evidence="2">
    <location>
        <begin position="15"/>
        <end position="45"/>
    </location>
</feature>
<evidence type="ECO:0000313" key="3">
    <source>
        <dbReference type="EMBL" id="KIM95460.1"/>
    </source>
</evidence>